<gene>
    <name evidence="1" type="ORF">H5410_038954</name>
</gene>
<dbReference type="EMBL" id="JACXVP010000007">
    <property type="protein sequence ID" value="KAG5597722.1"/>
    <property type="molecule type" value="Genomic_DNA"/>
</dbReference>
<name>A0A9J5YC27_SOLCO</name>
<keyword evidence="2" id="KW-1185">Reference proteome</keyword>
<protein>
    <submittedName>
        <fullName evidence="1">Uncharacterized protein</fullName>
    </submittedName>
</protein>
<organism evidence="1 2">
    <name type="scientific">Solanum commersonii</name>
    <name type="common">Commerson's wild potato</name>
    <name type="synonym">Commerson's nightshade</name>
    <dbReference type="NCBI Taxonomy" id="4109"/>
    <lineage>
        <taxon>Eukaryota</taxon>
        <taxon>Viridiplantae</taxon>
        <taxon>Streptophyta</taxon>
        <taxon>Embryophyta</taxon>
        <taxon>Tracheophyta</taxon>
        <taxon>Spermatophyta</taxon>
        <taxon>Magnoliopsida</taxon>
        <taxon>eudicotyledons</taxon>
        <taxon>Gunneridae</taxon>
        <taxon>Pentapetalae</taxon>
        <taxon>asterids</taxon>
        <taxon>lamiids</taxon>
        <taxon>Solanales</taxon>
        <taxon>Solanaceae</taxon>
        <taxon>Solanoideae</taxon>
        <taxon>Solaneae</taxon>
        <taxon>Solanum</taxon>
    </lineage>
</organism>
<accession>A0A9J5YC27</accession>
<dbReference type="OrthoDB" id="1748516at2759"/>
<proteinExistence type="predicted"/>
<dbReference type="Proteomes" id="UP000824120">
    <property type="component" value="Chromosome 7"/>
</dbReference>
<reference evidence="1 2" key="1">
    <citation type="submission" date="2020-09" db="EMBL/GenBank/DDBJ databases">
        <title>De no assembly of potato wild relative species, Solanum commersonii.</title>
        <authorList>
            <person name="Cho K."/>
        </authorList>
    </citation>
    <scope>NUCLEOTIDE SEQUENCE [LARGE SCALE GENOMIC DNA]</scope>
    <source>
        <strain evidence="1">LZ3.2</strain>
        <tissue evidence="1">Leaf</tissue>
    </source>
</reference>
<sequence length="76" mass="8500">MQACNEQFPESNNCATGFCTDLDVLVDHTTLLLSLRRTRIPGSMTFKIPVVLVRGVSLFATHTTVLTDMFLYHIPT</sequence>
<evidence type="ECO:0000313" key="2">
    <source>
        <dbReference type="Proteomes" id="UP000824120"/>
    </source>
</evidence>
<dbReference type="AlphaFoldDB" id="A0A9J5YC27"/>
<comment type="caution">
    <text evidence="1">The sequence shown here is derived from an EMBL/GenBank/DDBJ whole genome shotgun (WGS) entry which is preliminary data.</text>
</comment>
<evidence type="ECO:0000313" key="1">
    <source>
        <dbReference type="EMBL" id="KAG5597722.1"/>
    </source>
</evidence>